<dbReference type="EMBL" id="GBXM01011760">
    <property type="protein sequence ID" value="JAH96817.1"/>
    <property type="molecule type" value="Transcribed_RNA"/>
</dbReference>
<accession>A0A0E9X279</accession>
<proteinExistence type="predicted"/>
<sequence length="58" mass="6477">MYRITQHCFIQEGSLNYCASAQGQHPKGLLHYHKTLEISCSPTHPGNQLHNKSSLALS</sequence>
<evidence type="ECO:0000313" key="1">
    <source>
        <dbReference type="EMBL" id="JAH96817.1"/>
    </source>
</evidence>
<reference evidence="1" key="1">
    <citation type="submission" date="2014-11" db="EMBL/GenBank/DDBJ databases">
        <authorList>
            <person name="Amaro Gonzalez C."/>
        </authorList>
    </citation>
    <scope>NUCLEOTIDE SEQUENCE</scope>
</reference>
<dbReference type="AlphaFoldDB" id="A0A0E9X279"/>
<name>A0A0E9X279_ANGAN</name>
<reference evidence="1" key="2">
    <citation type="journal article" date="2015" name="Fish Shellfish Immunol.">
        <title>Early steps in the European eel (Anguilla anguilla)-Vibrio vulnificus interaction in the gills: Role of the RtxA13 toxin.</title>
        <authorList>
            <person name="Callol A."/>
            <person name="Pajuelo D."/>
            <person name="Ebbesson L."/>
            <person name="Teles M."/>
            <person name="MacKenzie S."/>
            <person name="Amaro C."/>
        </authorList>
    </citation>
    <scope>NUCLEOTIDE SEQUENCE</scope>
</reference>
<protein>
    <submittedName>
        <fullName evidence="1">Uncharacterized protein</fullName>
    </submittedName>
</protein>
<organism evidence="1">
    <name type="scientific">Anguilla anguilla</name>
    <name type="common">European freshwater eel</name>
    <name type="synonym">Muraena anguilla</name>
    <dbReference type="NCBI Taxonomy" id="7936"/>
    <lineage>
        <taxon>Eukaryota</taxon>
        <taxon>Metazoa</taxon>
        <taxon>Chordata</taxon>
        <taxon>Craniata</taxon>
        <taxon>Vertebrata</taxon>
        <taxon>Euteleostomi</taxon>
        <taxon>Actinopterygii</taxon>
        <taxon>Neopterygii</taxon>
        <taxon>Teleostei</taxon>
        <taxon>Anguilliformes</taxon>
        <taxon>Anguillidae</taxon>
        <taxon>Anguilla</taxon>
    </lineage>
</organism>